<dbReference type="OrthoDB" id="5175573at2"/>
<dbReference type="InterPro" id="IPR000120">
    <property type="entry name" value="Amidase"/>
</dbReference>
<dbReference type="Proteomes" id="UP000580797">
    <property type="component" value="Unassembled WGS sequence"/>
</dbReference>
<evidence type="ECO:0000313" key="7">
    <source>
        <dbReference type="Proteomes" id="UP000580797"/>
    </source>
</evidence>
<dbReference type="EMBL" id="CP018135">
    <property type="protein sequence ID" value="APF40939.1"/>
    <property type="molecule type" value="Genomic_DNA"/>
</dbReference>
<evidence type="ECO:0000313" key="5">
    <source>
        <dbReference type="EMBL" id="MBB5512734.1"/>
    </source>
</evidence>
<sequence length="501" mass="53190">MTNHSQRLSSLPAAWELRDALHREETTSVKLLAQSLDLIHSLNEELGAFVAVNGEKALTAAKKYDAARSSSARDLLGGLPLAWKDLIDVAGFPTRMGSRITPETPVDLTHPLVDKVTQAGSFTIGKTAVPEFGLNAYSENDANPPARNPFDPNRTPGGSSGGAAAAVASGMLAVAPGNDGGGSVRIPAAACGLVGLKTSLGLIREDLMNGASEGKTPLTDKRGAPRLAVTGPLGRSAFDAALLLDAMTGARGSNSYYEVARTLDPVHATYAPKHAKDNPQSAKLHGREEPLHIAVSTDSPFDSALGSSLSPESLTALEAGRKLLEKVSCVVVPEKFEYPEDYHATFRTVWTGGLAEAPIPVEAEALLTPLARDFRESSRAQSEETKQAAATRLSEIGRGFREAWGKFDVVLTPALAWEPPEIGFFTREDPERDYVLQCQFTPFTSMVNVSGLPAIVVPVSITSNGLPMAVQLIGRLHSERQLLTLAAAMEAARGPLVFTQN</sequence>
<proteinExistence type="inferred from homology"/>
<dbReference type="AlphaFoldDB" id="A0A1L2ZP86"/>
<evidence type="ECO:0000313" key="6">
    <source>
        <dbReference type="Proteomes" id="UP000183530"/>
    </source>
</evidence>
<dbReference type="EMBL" id="JACHDR010000001">
    <property type="protein sequence ID" value="MBB5512734.1"/>
    <property type="molecule type" value="Genomic_DNA"/>
</dbReference>
<evidence type="ECO:0000256" key="2">
    <source>
        <dbReference type="SAM" id="MobiDB-lite"/>
    </source>
</evidence>
<dbReference type="PANTHER" id="PTHR11895:SF7">
    <property type="entry name" value="GLUTAMYL-TRNA(GLN) AMIDOTRANSFERASE SUBUNIT A, MITOCHONDRIAL"/>
    <property type="match status" value="1"/>
</dbReference>
<dbReference type="InterPro" id="IPR023631">
    <property type="entry name" value="Amidase_dom"/>
</dbReference>
<dbReference type="KEGG" id="nae:BHE16_07885"/>
<dbReference type="PANTHER" id="PTHR11895">
    <property type="entry name" value="TRANSAMIDASE"/>
    <property type="match status" value="1"/>
</dbReference>
<dbReference type="SUPFAM" id="SSF75304">
    <property type="entry name" value="Amidase signature (AS) enzymes"/>
    <property type="match status" value="1"/>
</dbReference>
<keyword evidence="5" id="KW-0378">Hydrolase</keyword>
<dbReference type="Pfam" id="PF01425">
    <property type="entry name" value="Amidase"/>
    <property type="match status" value="1"/>
</dbReference>
<reference evidence="5 7" key="2">
    <citation type="submission" date="2020-08" db="EMBL/GenBank/DDBJ databases">
        <title>Sequencing the genomes of 1000 actinobacteria strains.</title>
        <authorList>
            <person name="Klenk H.-P."/>
        </authorList>
    </citation>
    <scope>NUCLEOTIDE SEQUENCE [LARGE SCALE GENOMIC DNA]</scope>
    <source>
        <strain evidence="5 7">DSM 105783</strain>
    </source>
</reference>
<dbReference type="STRING" id="556325.BHE16_07885"/>
<evidence type="ECO:0000259" key="3">
    <source>
        <dbReference type="Pfam" id="PF01425"/>
    </source>
</evidence>
<name>A0A1L2ZP86_9MICC</name>
<protein>
    <submittedName>
        <fullName evidence="5">Amidase</fullName>
        <ecNumber evidence="5">3.5.1.4</ecNumber>
    </submittedName>
</protein>
<dbReference type="Gene3D" id="3.90.1300.10">
    <property type="entry name" value="Amidase signature (AS) domain"/>
    <property type="match status" value="1"/>
</dbReference>
<dbReference type="Proteomes" id="UP000183530">
    <property type="component" value="Chromosome"/>
</dbReference>
<reference evidence="4 6" key="1">
    <citation type="submission" date="2016-11" db="EMBL/GenBank/DDBJ databases">
        <title>Genome sequencing of Zhihengliuella aestuarii B18 antagonistic to Plasmodiophora brassicae.</title>
        <authorList>
            <person name="Luo Y."/>
        </authorList>
    </citation>
    <scope>NUCLEOTIDE SEQUENCE [LARGE SCALE GENOMIC DNA]</scope>
    <source>
        <strain evidence="4 6">B18</strain>
    </source>
</reference>
<dbReference type="InterPro" id="IPR020556">
    <property type="entry name" value="Amidase_CS"/>
</dbReference>
<dbReference type="GO" id="GO:0004040">
    <property type="term" value="F:amidase activity"/>
    <property type="evidence" value="ECO:0007669"/>
    <property type="project" value="UniProtKB-EC"/>
</dbReference>
<keyword evidence="6" id="KW-1185">Reference proteome</keyword>
<feature type="domain" description="Amidase" evidence="3">
    <location>
        <begin position="31"/>
        <end position="483"/>
    </location>
</feature>
<dbReference type="PROSITE" id="PS00571">
    <property type="entry name" value="AMIDASES"/>
    <property type="match status" value="1"/>
</dbReference>
<accession>A0A1L2ZP86</accession>
<evidence type="ECO:0000256" key="1">
    <source>
        <dbReference type="ARBA" id="ARBA00009199"/>
    </source>
</evidence>
<dbReference type="RefSeq" id="WP_071894415.1">
    <property type="nucleotide sequence ID" value="NZ_BAAARH010000013.1"/>
</dbReference>
<comment type="similarity">
    <text evidence="1">Belongs to the amidase family.</text>
</comment>
<dbReference type="EC" id="3.5.1.4" evidence="5"/>
<feature type="region of interest" description="Disordered" evidence="2">
    <location>
        <begin position="138"/>
        <end position="162"/>
    </location>
</feature>
<gene>
    <name evidence="4" type="ORF">BHE16_07885</name>
    <name evidence="5" type="ORF">HD598_001421</name>
</gene>
<evidence type="ECO:0000313" key="4">
    <source>
        <dbReference type="EMBL" id="APF40939.1"/>
    </source>
</evidence>
<organism evidence="4 6">
    <name type="scientific">Neomicrococcus aestuarii</name>
    <dbReference type="NCBI Taxonomy" id="556325"/>
    <lineage>
        <taxon>Bacteria</taxon>
        <taxon>Bacillati</taxon>
        <taxon>Actinomycetota</taxon>
        <taxon>Actinomycetes</taxon>
        <taxon>Micrococcales</taxon>
        <taxon>Micrococcaceae</taxon>
        <taxon>Neomicrococcus</taxon>
    </lineage>
</organism>
<dbReference type="InterPro" id="IPR036928">
    <property type="entry name" value="AS_sf"/>
</dbReference>